<comment type="similarity">
    <text evidence="1">Belongs to the disease resistance NB-LRR family.</text>
</comment>
<keyword evidence="4" id="KW-0547">Nucleotide-binding</keyword>
<evidence type="ECO:0000256" key="4">
    <source>
        <dbReference type="ARBA" id="ARBA00022741"/>
    </source>
</evidence>
<keyword evidence="2" id="KW-0433">Leucine-rich repeat</keyword>
<dbReference type="OrthoDB" id="689154at2759"/>
<evidence type="ECO:0000313" key="9">
    <source>
        <dbReference type="EMBL" id="KAF8772319.1"/>
    </source>
</evidence>
<dbReference type="PANTHER" id="PTHR19338:SF47">
    <property type="entry name" value="OS11G0687900 PROTEIN"/>
    <property type="match status" value="1"/>
</dbReference>
<dbReference type="AlphaFoldDB" id="A0A835FPY7"/>
<evidence type="ECO:0000256" key="6">
    <source>
        <dbReference type="SAM" id="MobiDB-lite"/>
    </source>
</evidence>
<keyword evidence="3" id="KW-0677">Repeat</keyword>
<dbReference type="SUPFAM" id="SSF52540">
    <property type="entry name" value="P-loop containing nucleoside triphosphate hydrolases"/>
    <property type="match status" value="1"/>
</dbReference>
<dbReference type="InterPro" id="IPR027417">
    <property type="entry name" value="P-loop_NTPase"/>
</dbReference>
<evidence type="ECO:0000256" key="3">
    <source>
        <dbReference type="ARBA" id="ARBA00022737"/>
    </source>
</evidence>
<feature type="domain" description="NB-ARC" evidence="7">
    <location>
        <begin position="197"/>
        <end position="268"/>
    </location>
</feature>
<dbReference type="Gene3D" id="1.20.5.4130">
    <property type="match status" value="1"/>
</dbReference>
<dbReference type="Gene3D" id="3.40.50.300">
    <property type="entry name" value="P-loop containing nucleotide triphosphate hydrolases"/>
    <property type="match status" value="1"/>
</dbReference>
<dbReference type="InterPro" id="IPR041118">
    <property type="entry name" value="Rx_N"/>
</dbReference>
<accession>A0A835FPY7</accession>
<dbReference type="PANTHER" id="PTHR19338">
    <property type="entry name" value="TRANSLOCASE OF INNER MITOCHONDRIAL MEMBRANE 13 HOMOLOG"/>
    <property type="match status" value="1"/>
</dbReference>
<dbReference type="EMBL" id="JACEFO010000414">
    <property type="protein sequence ID" value="KAF8772319.1"/>
    <property type="molecule type" value="Genomic_DNA"/>
</dbReference>
<keyword evidence="10" id="KW-1185">Reference proteome</keyword>
<evidence type="ECO:0000256" key="2">
    <source>
        <dbReference type="ARBA" id="ARBA00022614"/>
    </source>
</evidence>
<dbReference type="Pfam" id="PF00931">
    <property type="entry name" value="NB-ARC"/>
    <property type="match status" value="1"/>
</dbReference>
<feature type="domain" description="Disease resistance N-terminal" evidence="8">
    <location>
        <begin position="11"/>
        <end position="98"/>
    </location>
</feature>
<evidence type="ECO:0000259" key="8">
    <source>
        <dbReference type="Pfam" id="PF18052"/>
    </source>
</evidence>
<dbReference type="InterPro" id="IPR002182">
    <property type="entry name" value="NB-ARC"/>
</dbReference>
<evidence type="ECO:0000259" key="7">
    <source>
        <dbReference type="Pfam" id="PF00931"/>
    </source>
</evidence>
<name>A0A835FPY7_9POAL</name>
<dbReference type="Proteomes" id="UP000636709">
    <property type="component" value="Unassembled WGS sequence"/>
</dbReference>
<reference evidence="9" key="1">
    <citation type="submission" date="2020-07" db="EMBL/GenBank/DDBJ databases">
        <title>Genome sequence and genetic diversity analysis of an under-domesticated orphan crop, white fonio (Digitaria exilis).</title>
        <authorList>
            <person name="Bennetzen J.L."/>
            <person name="Chen S."/>
            <person name="Ma X."/>
            <person name="Wang X."/>
            <person name="Yssel A.E.J."/>
            <person name="Chaluvadi S.R."/>
            <person name="Johnson M."/>
            <person name="Gangashetty P."/>
            <person name="Hamidou F."/>
            <person name="Sanogo M.D."/>
            <person name="Zwaenepoel A."/>
            <person name="Wallace J."/>
            <person name="Van De Peer Y."/>
            <person name="Van Deynze A."/>
        </authorList>
    </citation>
    <scope>NUCLEOTIDE SEQUENCE</scope>
    <source>
        <tissue evidence="9">Leaves</tissue>
    </source>
</reference>
<proteinExistence type="inferred from homology"/>
<evidence type="ECO:0000256" key="1">
    <source>
        <dbReference type="ARBA" id="ARBA00008894"/>
    </source>
</evidence>
<feature type="region of interest" description="Disordered" evidence="6">
    <location>
        <begin position="265"/>
        <end position="288"/>
    </location>
</feature>
<keyword evidence="5" id="KW-0611">Plant defense</keyword>
<gene>
    <name evidence="9" type="ORF">HU200_005911</name>
</gene>
<dbReference type="Pfam" id="PF18052">
    <property type="entry name" value="Rx_N"/>
    <property type="match status" value="1"/>
</dbReference>
<dbReference type="GO" id="GO:0006952">
    <property type="term" value="P:defense response"/>
    <property type="evidence" value="ECO:0007669"/>
    <property type="project" value="UniProtKB-KW"/>
</dbReference>
<protein>
    <submittedName>
        <fullName evidence="9">Uncharacterized protein</fullName>
    </submittedName>
</protein>
<dbReference type="GO" id="GO:0043531">
    <property type="term" value="F:ADP binding"/>
    <property type="evidence" value="ECO:0007669"/>
    <property type="project" value="InterPro"/>
</dbReference>
<dbReference type="CDD" id="cd14798">
    <property type="entry name" value="RX-CC_like"/>
    <property type="match status" value="1"/>
</dbReference>
<evidence type="ECO:0000256" key="5">
    <source>
        <dbReference type="ARBA" id="ARBA00022821"/>
    </source>
</evidence>
<comment type="caution">
    <text evidence="9">The sequence shown here is derived from an EMBL/GenBank/DDBJ whole genome shotgun (WGS) entry which is preliminary data.</text>
</comment>
<sequence length="304" mass="33532">MELAVGASESAMRSLLGKLGGLLAQEYTLISGVRSEIQYMNNELASMHAFLRKLGRAAASGAAHDEQTKDWIEQVRDVAYDIEDCVDDFAHRLGRQPRGEGLLVNLRRAWYIMTTLWARKDIASKIIDLKSRAQEVGERRTRYGVQDPKDGQSQSMIISSMPSGPARQYATDHLQPTAKQLVGTIEPVGQEDVITDHGQWLSKSEGDLRILAIVGFGGLGKTTMALAIQRRFGEKFHSRASVQASQKLNLASLLKGILKQVMPQDPAELKGSGGRSSESRTAGLEGLSVRQLKEKLQVQLEHKR</sequence>
<evidence type="ECO:0000313" key="10">
    <source>
        <dbReference type="Proteomes" id="UP000636709"/>
    </source>
</evidence>
<dbReference type="InterPro" id="IPR038005">
    <property type="entry name" value="RX-like_CC"/>
</dbReference>
<organism evidence="9 10">
    <name type="scientific">Digitaria exilis</name>
    <dbReference type="NCBI Taxonomy" id="1010633"/>
    <lineage>
        <taxon>Eukaryota</taxon>
        <taxon>Viridiplantae</taxon>
        <taxon>Streptophyta</taxon>
        <taxon>Embryophyta</taxon>
        <taxon>Tracheophyta</taxon>
        <taxon>Spermatophyta</taxon>
        <taxon>Magnoliopsida</taxon>
        <taxon>Liliopsida</taxon>
        <taxon>Poales</taxon>
        <taxon>Poaceae</taxon>
        <taxon>PACMAD clade</taxon>
        <taxon>Panicoideae</taxon>
        <taxon>Panicodae</taxon>
        <taxon>Paniceae</taxon>
        <taxon>Anthephorinae</taxon>
        <taxon>Digitaria</taxon>
    </lineage>
</organism>